<name>A0ABW6W7T8_9ACTN</name>
<reference evidence="2 3" key="1">
    <citation type="submission" date="2024-10" db="EMBL/GenBank/DDBJ databases">
        <title>The Natural Products Discovery Center: Release of the First 8490 Sequenced Strains for Exploring Actinobacteria Biosynthetic Diversity.</title>
        <authorList>
            <person name="Kalkreuter E."/>
            <person name="Kautsar S.A."/>
            <person name="Yang D."/>
            <person name="Bader C.D."/>
            <person name="Teijaro C.N."/>
            <person name="Fluegel L."/>
            <person name="Davis C.M."/>
            <person name="Simpson J.R."/>
            <person name="Lauterbach L."/>
            <person name="Steele A.D."/>
            <person name="Gui C."/>
            <person name="Meng S."/>
            <person name="Li G."/>
            <person name="Viehrig K."/>
            <person name="Ye F."/>
            <person name="Su P."/>
            <person name="Kiefer A.F."/>
            <person name="Nichols A."/>
            <person name="Cepeda A.J."/>
            <person name="Yan W."/>
            <person name="Fan B."/>
            <person name="Jiang Y."/>
            <person name="Adhikari A."/>
            <person name="Zheng C.-J."/>
            <person name="Schuster L."/>
            <person name="Cowan T.M."/>
            <person name="Smanski M.J."/>
            <person name="Chevrette M.G."/>
            <person name="De Carvalho L.P.S."/>
            <person name="Shen B."/>
        </authorList>
    </citation>
    <scope>NUCLEOTIDE SEQUENCE [LARGE SCALE GENOMIC DNA]</scope>
    <source>
        <strain evidence="2 3">NPDC000087</strain>
    </source>
</reference>
<evidence type="ECO:0000313" key="2">
    <source>
        <dbReference type="EMBL" id="MFF5289374.1"/>
    </source>
</evidence>
<dbReference type="Gene3D" id="3.30.450.30">
    <property type="entry name" value="Dynein light chain 2a, cytoplasmic"/>
    <property type="match status" value="1"/>
</dbReference>
<dbReference type="Proteomes" id="UP001602245">
    <property type="component" value="Unassembled WGS sequence"/>
</dbReference>
<evidence type="ECO:0000313" key="3">
    <source>
        <dbReference type="Proteomes" id="UP001602245"/>
    </source>
</evidence>
<keyword evidence="3" id="KW-1185">Reference proteome</keyword>
<feature type="domain" description="Roadblock/LAMTOR2" evidence="1">
    <location>
        <begin position="11"/>
        <end position="100"/>
    </location>
</feature>
<dbReference type="PANTHER" id="PTHR36222">
    <property type="entry name" value="SERINE PROTEASE INHIBITOR RV3364C"/>
    <property type="match status" value="1"/>
</dbReference>
<comment type="caution">
    <text evidence="2">The sequence shown here is derived from an EMBL/GenBank/DDBJ whole genome shotgun (WGS) entry which is preliminary data.</text>
</comment>
<dbReference type="Pfam" id="PF03259">
    <property type="entry name" value="Robl_LC7"/>
    <property type="match status" value="1"/>
</dbReference>
<dbReference type="EMBL" id="JBIAZU010000001">
    <property type="protein sequence ID" value="MFF5289374.1"/>
    <property type="molecule type" value="Genomic_DNA"/>
</dbReference>
<dbReference type="InterPro" id="IPR004942">
    <property type="entry name" value="Roadblock/LAMTOR2_dom"/>
</dbReference>
<gene>
    <name evidence="2" type="ORF">ACFY35_08045</name>
</gene>
<protein>
    <submittedName>
        <fullName evidence="2">Roadblock/LC7 domain-containing protein</fullName>
    </submittedName>
</protein>
<dbReference type="RefSeq" id="WP_020509712.1">
    <property type="nucleotide sequence ID" value="NZ_JBIAZU010000001.1"/>
</dbReference>
<proteinExistence type="predicted"/>
<sequence length="137" mass="14378">MTISTSQNDLPWMLDDLVEVPHVASVVVLSTDGLIVQKSSAMSQDLAEILAAGASSMYSVAAGTGRRFGSGAVQQVIIEFLDHTLFIAAAGQNARLAVLCDQEVDMGMVAYEVSRLVTRIGEYLGTAARPAGDGYGV</sequence>
<dbReference type="PANTHER" id="PTHR36222:SF1">
    <property type="entry name" value="SERINE PROTEASE INHIBITOR RV3364C"/>
    <property type="match status" value="1"/>
</dbReference>
<accession>A0ABW6W7T8</accession>
<evidence type="ECO:0000259" key="1">
    <source>
        <dbReference type="SMART" id="SM00960"/>
    </source>
</evidence>
<dbReference type="InterPro" id="IPR053141">
    <property type="entry name" value="Mycobact_SerProt_Inhib_Rv3364c"/>
</dbReference>
<dbReference type="SUPFAM" id="SSF103196">
    <property type="entry name" value="Roadblock/LC7 domain"/>
    <property type="match status" value="1"/>
</dbReference>
<organism evidence="2 3">
    <name type="scientific">Paractinoplanes globisporus</name>
    <dbReference type="NCBI Taxonomy" id="113565"/>
    <lineage>
        <taxon>Bacteria</taxon>
        <taxon>Bacillati</taxon>
        <taxon>Actinomycetota</taxon>
        <taxon>Actinomycetes</taxon>
        <taxon>Micromonosporales</taxon>
        <taxon>Micromonosporaceae</taxon>
        <taxon>Paractinoplanes</taxon>
    </lineage>
</organism>
<dbReference type="SMART" id="SM00960">
    <property type="entry name" value="Robl_LC7"/>
    <property type="match status" value="1"/>
</dbReference>